<dbReference type="SMART" id="SM00105">
    <property type="entry name" value="ArfGap"/>
    <property type="match status" value="1"/>
</dbReference>
<dbReference type="InterPro" id="IPR001164">
    <property type="entry name" value="ArfGAP_dom"/>
</dbReference>
<dbReference type="Gene3D" id="3.30.40.10">
    <property type="entry name" value="Zinc/RING finger domain, C3HC4 (zinc finger)"/>
    <property type="match status" value="1"/>
</dbReference>
<dbReference type="GO" id="GO:0000139">
    <property type="term" value="C:Golgi membrane"/>
    <property type="evidence" value="ECO:0007669"/>
    <property type="project" value="GOC"/>
</dbReference>
<dbReference type="SUPFAM" id="SSF57863">
    <property type="entry name" value="ArfGap/RecO-like zinc finger"/>
    <property type="match status" value="1"/>
</dbReference>
<dbReference type="EMBL" id="JAQMWT010000289">
    <property type="protein sequence ID" value="KAJ8606175.1"/>
    <property type="molecule type" value="Genomic_DNA"/>
</dbReference>
<dbReference type="InterPro" id="IPR000306">
    <property type="entry name" value="Znf_FYVE"/>
</dbReference>
<dbReference type="SUPFAM" id="SSF57903">
    <property type="entry name" value="FYVE/PHD zinc finger"/>
    <property type="match status" value="1"/>
</dbReference>
<keyword evidence="9" id="KW-1185">Reference proteome</keyword>
<dbReference type="PROSITE" id="PS50115">
    <property type="entry name" value="ARFGAP"/>
    <property type="match status" value="1"/>
</dbReference>
<organism evidence="8 9">
    <name type="scientific">Chrysophaeum taylorii</name>
    <dbReference type="NCBI Taxonomy" id="2483200"/>
    <lineage>
        <taxon>Eukaryota</taxon>
        <taxon>Sar</taxon>
        <taxon>Stramenopiles</taxon>
        <taxon>Ochrophyta</taxon>
        <taxon>Pelagophyceae</taxon>
        <taxon>Pelagomonadales</taxon>
        <taxon>Pelagomonadaceae</taxon>
        <taxon>Chrysophaeum</taxon>
    </lineage>
</organism>
<dbReference type="AlphaFoldDB" id="A0AAD7UH91"/>
<evidence type="ECO:0000256" key="3">
    <source>
        <dbReference type="ARBA" id="ARBA00022771"/>
    </source>
</evidence>
<dbReference type="GO" id="GO:0048205">
    <property type="term" value="P:COPI coating of Golgi vesicle"/>
    <property type="evidence" value="ECO:0007669"/>
    <property type="project" value="TreeGrafter"/>
</dbReference>
<evidence type="ECO:0000256" key="4">
    <source>
        <dbReference type="ARBA" id="ARBA00022833"/>
    </source>
</evidence>
<name>A0AAD7UH91_9STRA</name>
<dbReference type="Gene3D" id="1.10.220.150">
    <property type="entry name" value="Arf GTPase activating protein"/>
    <property type="match status" value="1"/>
</dbReference>
<evidence type="ECO:0000256" key="1">
    <source>
        <dbReference type="ARBA" id="ARBA00022468"/>
    </source>
</evidence>
<dbReference type="GO" id="GO:0008270">
    <property type="term" value="F:zinc ion binding"/>
    <property type="evidence" value="ECO:0007669"/>
    <property type="project" value="UniProtKB-KW"/>
</dbReference>
<dbReference type="InterPro" id="IPR013083">
    <property type="entry name" value="Znf_RING/FYVE/PHD"/>
</dbReference>
<dbReference type="Pfam" id="PF01363">
    <property type="entry name" value="FYVE"/>
    <property type="match status" value="1"/>
</dbReference>
<dbReference type="InterPro" id="IPR038508">
    <property type="entry name" value="ArfGAP_dom_sf"/>
</dbReference>
<accession>A0AAD7UH91</accession>
<feature type="domain" description="Arf-GAP" evidence="6">
    <location>
        <begin position="1"/>
        <end position="115"/>
    </location>
</feature>
<dbReference type="PANTHER" id="PTHR45686:SF4">
    <property type="entry name" value="ADP-RIBOSYLATION FACTOR GTPASE ACTIVATING PROTEIN 3, ISOFORM H"/>
    <property type="match status" value="1"/>
</dbReference>
<comment type="caution">
    <text evidence="8">The sequence shown here is derived from an EMBL/GenBank/DDBJ whole genome shotgun (WGS) entry which is preliminary data.</text>
</comment>
<protein>
    <recommendedName>
        <fullName evidence="10">FYVE-type domain-containing protein</fullName>
    </recommendedName>
</protein>
<keyword evidence="2" id="KW-0479">Metal-binding</keyword>
<dbReference type="PRINTS" id="PR00405">
    <property type="entry name" value="REVINTRACTNG"/>
</dbReference>
<dbReference type="Proteomes" id="UP001230188">
    <property type="component" value="Unassembled WGS sequence"/>
</dbReference>
<evidence type="ECO:0000313" key="9">
    <source>
        <dbReference type="Proteomes" id="UP001230188"/>
    </source>
</evidence>
<keyword evidence="3 5" id="KW-0863">Zinc-finger</keyword>
<keyword evidence="1" id="KW-0343">GTPase activation</keyword>
<evidence type="ECO:0008006" key="10">
    <source>
        <dbReference type="Google" id="ProtNLM"/>
    </source>
</evidence>
<gene>
    <name evidence="8" type="ORF">CTAYLR_010705</name>
</gene>
<dbReference type="PROSITE" id="PS50178">
    <property type="entry name" value="ZF_FYVE"/>
    <property type="match status" value="1"/>
</dbReference>
<dbReference type="Pfam" id="PF01412">
    <property type="entry name" value="ArfGap"/>
    <property type="match status" value="1"/>
</dbReference>
<evidence type="ECO:0000256" key="2">
    <source>
        <dbReference type="ARBA" id="ARBA00022723"/>
    </source>
</evidence>
<dbReference type="PANTHER" id="PTHR45686">
    <property type="entry name" value="ADP-RIBOSYLATION FACTOR GTPASE ACTIVATING PROTEIN 3, ISOFORM H-RELATED"/>
    <property type="match status" value="1"/>
</dbReference>
<sequence length="214" mass="23999">MDQFEALVARAAANGCCFDCGRSCHDHPWMSVQHAIVLCIQCAGVHRAFGVDVSFVRSIKLDTLTVKESALLECGGNPEFAAFLDERGEGVAAFLDTTVEHRYFSSIADLYRRRLAAKLVGGDLPNDLRPLSPRAAPPKRAPLSTIEWKPRLRAKRCEVCLKRFNIVRRRHHCRRCGRCVCEPCSPRECYRPLPPVVKPSRHCVSCVAKPSREN</sequence>
<dbReference type="InterPro" id="IPR017455">
    <property type="entry name" value="Znf_FYVE-rel"/>
</dbReference>
<dbReference type="InterPro" id="IPR011011">
    <property type="entry name" value="Znf_FYVE_PHD"/>
</dbReference>
<keyword evidence="4" id="KW-0862">Zinc</keyword>
<reference evidence="8" key="1">
    <citation type="submission" date="2023-01" db="EMBL/GenBank/DDBJ databases">
        <title>Metagenome sequencing of chrysophaentin producing Chrysophaeum taylorii.</title>
        <authorList>
            <person name="Davison J."/>
            <person name="Bewley C."/>
        </authorList>
    </citation>
    <scope>NUCLEOTIDE SEQUENCE</scope>
    <source>
        <strain evidence="8">NIES-1699</strain>
    </source>
</reference>
<evidence type="ECO:0000256" key="5">
    <source>
        <dbReference type="PROSITE-ProRule" id="PRU00288"/>
    </source>
</evidence>
<proteinExistence type="predicted"/>
<dbReference type="SMART" id="SM00064">
    <property type="entry name" value="FYVE"/>
    <property type="match status" value="1"/>
</dbReference>
<evidence type="ECO:0000313" key="8">
    <source>
        <dbReference type="EMBL" id="KAJ8606175.1"/>
    </source>
</evidence>
<dbReference type="GO" id="GO:0005096">
    <property type="term" value="F:GTPase activator activity"/>
    <property type="evidence" value="ECO:0007669"/>
    <property type="project" value="UniProtKB-KW"/>
</dbReference>
<feature type="domain" description="FYVE-type" evidence="7">
    <location>
        <begin position="151"/>
        <end position="211"/>
    </location>
</feature>
<evidence type="ECO:0000259" key="6">
    <source>
        <dbReference type="PROSITE" id="PS50115"/>
    </source>
</evidence>
<dbReference type="InterPro" id="IPR037278">
    <property type="entry name" value="ARFGAP/RecO"/>
</dbReference>
<evidence type="ECO:0000259" key="7">
    <source>
        <dbReference type="PROSITE" id="PS50178"/>
    </source>
</evidence>